<dbReference type="PANTHER" id="PTHR43135">
    <property type="entry name" value="ALPHA-D-RIBOSE 1-METHYLPHOSPHONATE 5-TRIPHOSPHATE DIPHOSPHATASE"/>
    <property type="match status" value="1"/>
</dbReference>
<protein>
    <submittedName>
        <fullName evidence="3">Amidohydrolase family protein</fullName>
    </submittedName>
</protein>
<dbReference type="RefSeq" id="WP_207868544.1">
    <property type="nucleotide sequence ID" value="NZ_CP062222.1"/>
</dbReference>
<dbReference type="Pfam" id="PF01979">
    <property type="entry name" value="Amidohydro_1"/>
    <property type="match status" value="1"/>
</dbReference>
<dbReference type="InterPro" id="IPR051781">
    <property type="entry name" value="Metallo-dep_Hydrolase"/>
</dbReference>
<evidence type="ECO:0000256" key="1">
    <source>
        <dbReference type="SAM" id="SignalP"/>
    </source>
</evidence>
<dbReference type="InterPro" id="IPR032466">
    <property type="entry name" value="Metal_Hydrolase"/>
</dbReference>
<feature type="signal peptide" evidence="1">
    <location>
        <begin position="1"/>
        <end position="29"/>
    </location>
</feature>
<name>A0A975C225_9CAUL</name>
<dbReference type="AlphaFoldDB" id="A0A975C225"/>
<dbReference type="GO" id="GO:0016810">
    <property type="term" value="F:hydrolase activity, acting on carbon-nitrogen (but not peptide) bonds"/>
    <property type="evidence" value="ECO:0007669"/>
    <property type="project" value="InterPro"/>
</dbReference>
<feature type="domain" description="Amidohydrolase-related" evidence="2">
    <location>
        <begin position="89"/>
        <end position="434"/>
    </location>
</feature>
<dbReference type="InterPro" id="IPR011059">
    <property type="entry name" value="Metal-dep_hydrolase_composite"/>
</dbReference>
<evidence type="ECO:0000259" key="2">
    <source>
        <dbReference type="Pfam" id="PF01979"/>
    </source>
</evidence>
<dbReference type="SUPFAM" id="SSF51338">
    <property type="entry name" value="Composite domain of metallo-dependent hydrolases"/>
    <property type="match status" value="1"/>
</dbReference>
<dbReference type="EMBL" id="CP062222">
    <property type="protein sequence ID" value="QTC90127.1"/>
    <property type="molecule type" value="Genomic_DNA"/>
</dbReference>
<dbReference type="InterPro" id="IPR006680">
    <property type="entry name" value="Amidohydro-rel"/>
</dbReference>
<evidence type="ECO:0000313" key="3">
    <source>
        <dbReference type="EMBL" id="QTC90127.1"/>
    </source>
</evidence>
<evidence type="ECO:0000313" key="4">
    <source>
        <dbReference type="Proteomes" id="UP000663918"/>
    </source>
</evidence>
<reference evidence="3" key="1">
    <citation type="submission" date="2020-09" db="EMBL/GenBank/DDBJ databases">
        <title>Brevundimonas sp. LVF2 isolated from a puddle in Goettingen, Germany.</title>
        <authorList>
            <person name="Friedrich I."/>
            <person name="Klassen A."/>
            <person name="Hannes N."/>
            <person name="Schneider D."/>
            <person name="Hertel R."/>
            <person name="Daniel R."/>
        </authorList>
    </citation>
    <scope>NUCLEOTIDE SEQUENCE</scope>
    <source>
        <strain evidence="3">LVF2</strain>
    </source>
</reference>
<feature type="chain" id="PRO_5037838076" evidence="1">
    <location>
        <begin position="30"/>
        <end position="447"/>
    </location>
</feature>
<sequence length="447" mass="47137">MPVHRTACHALFLAATVAACLTAMTRAEAQERAPGPVTMVRAGNLFDSEAGRMVGPRDLLIQNGRVRQVEADLVAPEGATVLDLRRCSVLPGLIDAHTHLLLEQRARESLSETAARDQGVDGDAARVLHAAPRARSYLESGITTVRDLGNSGQYLDLILQRAIDQGDIPGPRLYGSGPGLAPEGGQLEPQPADPHRLIAGEYRIIKGPDDARSAVRQAVAAGARVIKMYPEATPQRTRLSVAEMAAVVSEAKRHGVPVAAHATSDASIREAVEAGVASIEHAYEISDETLRLMAARGVWLVPTDPSDEMAIAFTRDWPVQPPEAEVRAHLAPARDRLRRARAAGVRIAMGSDFYVPWPTGRGEAARGTLDGYVEAGMTSTEALRSATWGAAMLIGDAGLGVLRPGAYADLIAMPGDPAAGLSALHDLRLVMKGGTVARSDGGACAGT</sequence>
<dbReference type="Gene3D" id="3.20.20.140">
    <property type="entry name" value="Metal-dependent hydrolases"/>
    <property type="match status" value="1"/>
</dbReference>
<accession>A0A975C225</accession>
<gene>
    <name evidence="3" type="ORF">IFJ75_12630</name>
</gene>
<dbReference type="PROSITE" id="PS51257">
    <property type="entry name" value="PROKAR_LIPOPROTEIN"/>
    <property type="match status" value="1"/>
</dbReference>
<keyword evidence="1" id="KW-0732">Signal</keyword>
<dbReference type="Gene3D" id="2.30.40.10">
    <property type="entry name" value="Urease, subunit C, domain 1"/>
    <property type="match status" value="1"/>
</dbReference>
<keyword evidence="4" id="KW-1185">Reference proteome</keyword>
<dbReference type="Proteomes" id="UP000663918">
    <property type="component" value="Chromosome"/>
</dbReference>
<dbReference type="SUPFAM" id="SSF51556">
    <property type="entry name" value="Metallo-dependent hydrolases"/>
    <property type="match status" value="1"/>
</dbReference>
<dbReference type="KEGG" id="bgoe:IFJ75_12630"/>
<dbReference type="PANTHER" id="PTHR43135:SF3">
    <property type="entry name" value="ALPHA-D-RIBOSE 1-METHYLPHOSPHONATE 5-TRIPHOSPHATE DIPHOSPHATASE"/>
    <property type="match status" value="1"/>
</dbReference>
<proteinExistence type="predicted"/>
<organism evidence="3 4">
    <name type="scientific">Brevundimonas goettingensis</name>
    <dbReference type="NCBI Taxonomy" id="2774190"/>
    <lineage>
        <taxon>Bacteria</taxon>
        <taxon>Pseudomonadati</taxon>
        <taxon>Pseudomonadota</taxon>
        <taxon>Alphaproteobacteria</taxon>
        <taxon>Caulobacterales</taxon>
        <taxon>Caulobacteraceae</taxon>
        <taxon>Brevundimonas</taxon>
    </lineage>
</organism>